<comment type="catalytic activity">
    <reaction evidence="5">
        <text>Hydrolysis of proteins with broad specificity for peptide bonds, and a preference for a large uncharged residue in P1. Hydrolyzes peptide amides.</text>
        <dbReference type="EC" id="3.4.21.62"/>
    </reaction>
</comment>
<keyword evidence="4 7" id="KW-0720">Serine protease</keyword>
<feature type="domain" description="Peptidase S8/S53" evidence="8">
    <location>
        <begin position="159"/>
        <end position="417"/>
    </location>
</feature>
<dbReference type="GO" id="GO:0006508">
    <property type="term" value="P:proteolysis"/>
    <property type="evidence" value="ECO:0007669"/>
    <property type="project" value="UniProtKB-KW"/>
</dbReference>
<keyword evidence="2 7" id="KW-0645">Protease</keyword>
<dbReference type="InterPro" id="IPR050131">
    <property type="entry name" value="Peptidase_S8_subtilisin-like"/>
</dbReference>
<reference evidence="11 12" key="1">
    <citation type="submission" date="2018-08" db="EMBL/GenBank/DDBJ databases">
        <title>Aphanomyces genome sequencing and annotation.</title>
        <authorList>
            <person name="Minardi D."/>
            <person name="Oidtmann B."/>
            <person name="Van Der Giezen M."/>
            <person name="Studholme D.J."/>
        </authorList>
    </citation>
    <scope>NUCLEOTIDE SEQUENCE [LARGE SCALE GENOMIC DNA]</scope>
    <source>
        <strain evidence="10 11">Da</strain>
        <strain evidence="9 12">Sv</strain>
    </source>
</reference>
<dbReference type="InterPro" id="IPR000209">
    <property type="entry name" value="Peptidase_S8/S53_dom"/>
</dbReference>
<evidence type="ECO:0000256" key="1">
    <source>
        <dbReference type="ARBA" id="ARBA00011073"/>
    </source>
</evidence>
<dbReference type="EMBL" id="QUTG01002066">
    <property type="protein sequence ID" value="RHY97772.1"/>
    <property type="molecule type" value="Genomic_DNA"/>
</dbReference>
<dbReference type="PROSITE" id="PS51892">
    <property type="entry name" value="SUBTILASE"/>
    <property type="match status" value="1"/>
</dbReference>
<comment type="caution">
    <text evidence="10">The sequence shown here is derived from an EMBL/GenBank/DDBJ whole genome shotgun (WGS) entry which is preliminary data.</text>
</comment>
<evidence type="ECO:0000256" key="6">
    <source>
        <dbReference type="ARBA" id="ARBA00023619"/>
    </source>
</evidence>
<dbReference type="EMBL" id="QUTH01004305">
    <property type="protein sequence ID" value="RHZ14513.1"/>
    <property type="molecule type" value="Genomic_DNA"/>
</dbReference>
<keyword evidence="3 7" id="KW-0378">Hydrolase</keyword>
<dbReference type="PANTHER" id="PTHR43806:SF67">
    <property type="entry name" value="EGF-LIKE DOMAIN-CONTAINING PROTEIN"/>
    <property type="match status" value="1"/>
</dbReference>
<evidence type="ECO:0000256" key="5">
    <source>
        <dbReference type="ARBA" id="ARBA00023529"/>
    </source>
</evidence>
<evidence type="ECO:0000313" key="10">
    <source>
        <dbReference type="EMBL" id="RHZ14513.1"/>
    </source>
</evidence>
<dbReference type="PRINTS" id="PR00723">
    <property type="entry name" value="SUBTILISIN"/>
</dbReference>
<dbReference type="EC" id="3.4.21.62" evidence="6"/>
<dbReference type="Proteomes" id="UP000285430">
    <property type="component" value="Unassembled WGS sequence"/>
</dbReference>
<evidence type="ECO:0000256" key="2">
    <source>
        <dbReference type="ARBA" id="ARBA00022670"/>
    </source>
</evidence>
<dbReference type="PANTHER" id="PTHR43806">
    <property type="entry name" value="PEPTIDASE S8"/>
    <property type="match status" value="1"/>
</dbReference>
<dbReference type="SUPFAM" id="SSF52743">
    <property type="entry name" value="Subtilisin-like"/>
    <property type="match status" value="1"/>
</dbReference>
<dbReference type="InterPro" id="IPR015500">
    <property type="entry name" value="Peptidase_S8_subtilisin-rel"/>
</dbReference>
<evidence type="ECO:0000256" key="7">
    <source>
        <dbReference type="PROSITE-ProRule" id="PRU01240"/>
    </source>
</evidence>
<dbReference type="GO" id="GO:0004252">
    <property type="term" value="F:serine-type endopeptidase activity"/>
    <property type="evidence" value="ECO:0007669"/>
    <property type="project" value="UniProtKB-UniRule"/>
</dbReference>
<sequence length="491" mass="51643">MKATSVIAFASAASAANVSIRAKRHFETESASEVGLLVKFALDIPALEQGALLAAEPREFVDAFLKEASKKNLAALANLVSIADAVALPIGAAVLFPSATRATLDALEASTVVEYIDLNAADFTTPEVLKGSVDAESTAKNEWGVEAIGAPEIWKYSNGKGAIVGSIDSGALHTHEAIKHNWRSELGWFDPYNRTTLPWDTSGHGSHTIGTMVGANGIGVAPGAQWIACLGLFGGSGTTDRLLECAQYMLCPTKPDGTGADCKKGPHVVNNSWGSATYTPWLETAVAAWKAAGIIPVFSNGNRGPACGTVGSPGGYKTVIGVGAIGSFTNEKDKIAYFSSKGPQTGNGEAYLKPDISAPGFYTLSVGIANNTAYRQLAGTSMAAPHVAGVVAIIKSVDPTASYDAVYKYLTATTDQKPEGTQHDRARNEKELNTTEPETWYLTNNRTLPGAPNCGGVKDTAWPNNRFGHGRVNIGTILRDGKLNDNRRPTC</sequence>
<dbReference type="VEuPathDB" id="FungiDB:H257_08872"/>
<dbReference type="InterPro" id="IPR036852">
    <property type="entry name" value="Peptidase_S8/S53_dom_sf"/>
</dbReference>
<accession>A0A3R7AR39</accession>
<proteinExistence type="inferred from homology"/>
<feature type="active site" description="Charge relay system" evidence="7">
    <location>
        <position position="381"/>
    </location>
</feature>
<comment type="similarity">
    <text evidence="1 7">Belongs to the peptidase S8 family.</text>
</comment>
<name>A0A3R7AR39_APHAT</name>
<dbReference type="PROSITE" id="PS00138">
    <property type="entry name" value="SUBTILASE_SER"/>
    <property type="match status" value="1"/>
</dbReference>
<protein>
    <recommendedName>
        <fullName evidence="6">subtilisin</fullName>
        <ecNumber evidence="6">3.4.21.62</ecNumber>
    </recommendedName>
</protein>
<dbReference type="InterPro" id="IPR023828">
    <property type="entry name" value="Peptidase_S8_Ser-AS"/>
</dbReference>
<dbReference type="AlphaFoldDB" id="A0A3R7AR39"/>
<dbReference type="Pfam" id="PF00082">
    <property type="entry name" value="Peptidase_S8"/>
    <property type="match status" value="1"/>
</dbReference>
<gene>
    <name evidence="9" type="ORF">DYB35_011761</name>
    <name evidence="10" type="ORF">DYB37_009213</name>
</gene>
<evidence type="ECO:0000259" key="8">
    <source>
        <dbReference type="Pfam" id="PF00082"/>
    </source>
</evidence>
<evidence type="ECO:0000313" key="11">
    <source>
        <dbReference type="Proteomes" id="UP000285430"/>
    </source>
</evidence>
<feature type="active site" description="Charge relay system" evidence="7">
    <location>
        <position position="204"/>
    </location>
</feature>
<evidence type="ECO:0000256" key="3">
    <source>
        <dbReference type="ARBA" id="ARBA00022801"/>
    </source>
</evidence>
<evidence type="ECO:0000313" key="9">
    <source>
        <dbReference type="EMBL" id="RHY97772.1"/>
    </source>
</evidence>
<evidence type="ECO:0000313" key="12">
    <source>
        <dbReference type="Proteomes" id="UP000285712"/>
    </source>
</evidence>
<evidence type="ECO:0000256" key="4">
    <source>
        <dbReference type="ARBA" id="ARBA00022825"/>
    </source>
</evidence>
<feature type="active site" description="Charge relay system" evidence="7">
    <location>
        <position position="168"/>
    </location>
</feature>
<dbReference type="Proteomes" id="UP000285712">
    <property type="component" value="Unassembled WGS sequence"/>
</dbReference>
<dbReference type="Gene3D" id="3.40.50.200">
    <property type="entry name" value="Peptidase S8/S53 domain"/>
    <property type="match status" value="1"/>
</dbReference>
<organism evidence="10 11">
    <name type="scientific">Aphanomyces astaci</name>
    <name type="common">Crayfish plague agent</name>
    <dbReference type="NCBI Taxonomy" id="112090"/>
    <lineage>
        <taxon>Eukaryota</taxon>
        <taxon>Sar</taxon>
        <taxon>Stramenopiles</taxon>
        <taxon>Oomycota</taxon>
        <taxon>Saprolegniomycetes</taxon>
        <taxon>Saprolegniales</taxon>
        <taxon>Verrucalvaceae</taxon>
        <taxon>Aphanomyces</taxon>
    </lineage>
</organism>